<sequence>PQFFVAHDHGVDHGEVFVGELVLAQFTQTHVRLEHDLPAGRLKIPTQDFHEGGLATAIGADKAVAIATAEFDRNVLEQRFGAKLHGDVSCGNQ</sequence>
<dbReference type="EMBL" id="BKCJ011043282">
    <property type="protein sequence ID" value="GFC73600.1"/>
    <property type="molecule type" value="Genomic_DNA"/>
</dbReference>
<proteinExistence type="predicted"/>
<dbReference type="AlphaFoldDB" id="A0A699QN70"/>
<evidence type="ECO:0000313" key="1">
    <source>
        <dbReference type="EMBL" id="GFC73600.1"/>
    </source>
</evidence>
<gene>
    <name evidence="1" type="ORF">Tci_845570</name>
</gene>
<comment type="caution">
    <text evidence="1">The sequence shown here is derived from an EMBL/GenBank/DDBJ whole genome shotgun (WGS) entry which is preliminary data.</text>
</comment>
<protein>
    <submittedName>
        <fullName evidence="1">Uncharacterized protein</fullName>
    </submittedName>
</protein>
<feature type="non-terminal residue" evidence="1">
    <location>
        <position position="1"/>
    </location>
</feature>
<reference evidence="1" key="1">
    <citation type="journal article" date="2019" name="Sci. Rep.">
        <title>Draft genome of Tanacetum cinerariifolium, the natural source of mosquito coil.</title>
        <authorList>
            <person name="Yamashiro T."/>
            <person name="Shiraishi A."/>
            <person name="Satake H."/>
            <person name="Nakayama K."/>
        </authorList>
    </citation>
    <scope>NUCLEOTIDE SEQUENCE</scope>
</reference>
<name>A0A699QN70_TANCI</name>
<accession>A0A699QN70</accession>
<organism evidence="1">
    <name type="scientific">Tanacetum cinerariifolium</name>
    <name type="common">Dalmatian daisy</name>
    <name type="synonym">Chrysanthemum cinerariifolium</name>
    <dbReference type="NCBI Taxonomy" id="118510"/>
    <lineage>
        <taxon>Eukaryota</taxon>
        <taxon>Viridiplantae</taxon>
        <taxon>Streptophyta</taxon>
        <taxon>Embryophyta</taxon>
        <taxon>Tracheophyta</taxon>
        <taxon>Spermatophyta</taxon>
        <taxon>Magnoliopsida</taxon>
        <taxon>eudicotyledons</taxon>
        <taxon>Gunneridae</taxon>
        <taxon>Pentapetalae</taxon>
        <taxon>asterids</taxon>
        <taxon>campanulids</taxon>
        <taxon>Asterales</taxon>
        <taxon>Asteraceae</taxon>
        <taxon>Asteroideae</taxon>
        <taxon>Anthemideae</taxon>
        <taxon>Anthemidinae</taxon>
        <taxon>Tanacetum</taxon>
    </lineage>
</organism>